<dbReference type="InterPro" id="IPR008949">
    <property type="entry name" value="Isoprenoid_synthase_dom_sf"/>
</dbReference>
<keyword evidence="2" id="KW-0479">Metal-binding</keyword>
<dbReference type="PANTHER" id="PTHR31739:SF4">
    <property type="entry name" value="ENT-COPALYL DIPHOSPHATE SYNTHASE, CHLOROPLASTIC"/>
    <property type="match status" value="1"/>
</dbReference>
<keyword evidence="3" id="KW-0460">Magnesium</keyword>
<evidence type="ECO:0000256" key="2">
    <source>
        <dbReference type="ARBA" id="ARBA00022723"/>
    </source>
</evidence>
<dbReference type="Gene3D" id="1.50.10.160">
    <property type="match status" value="1"/>
</dbReference>
<dbReference type="SUPFAM" id="SSF48239">
    <property type="entry name" value="Terpenoid cyclases/Protein prenyltransferases"/>
    <property type="match status" value="2"/>
</dbReference>
<dbReference type="Pfam" id="PF03936">
    <property type="entry name" value="Terpene_synth_C"/>
    <property type="match status" value="1"/>
</dbReference>
<evidence type="ECO:0000259" key="5">
    <source>
        <dbReference type="Pfam" id="PF03936"/>
    </source>
</evidence>
<dbReference type="InterPro" id="IPR036965">
    <property type="entry name" value="Terpene_synth_N_sf"/>
</dbReference>
<evidence type="ECO:0000313" key="6">
    <source>
        <dbReference type="EMBL" id="KAI5067268.1"/>
    </source>
</evidence>
<comment type="caution">
    <text evidence="6">The sequence shown here is derived from an EMBL/GenBank/DDBJ whole genome shotgun (WGS) entry which is preliminary data.</text>
</comment>
<dbReference type="FunFam" id="1.50.10.130:FF:000002">
    <property type="entry name" value="Ent-copalyl diphosphate synthase, chloroplastic"/>
    <property type="match status" value="1"/>
</dbReference>
<evidence type="ECO:0000256" key="3">
    <source>
        <dbReference type="ARBA" id="ARBA00022842"/>
    </source>
</evidence>
<reference evidence="6" key="1">
    <citation type="submission" date="2021-01" db="EMBL/GenBank/DDBJ databases">
        <title>Adiantum capillus-veneris genome.</title>
        <authorList>
            <person name="Fang Y."/>
            <person name="Liao Q."/>
        </authorList>
    </citation>
    <scope>NUCLEOTIDE SEQUENCE</scope>
    <source>
        <strain evidence="6">H3</strain>
        <tissue evidence="6">Leaf</tissue>
    </source>
</reference>
<dbReference type="InterPro" id="IPR050148">
    <property type="entry name" value="Terpene_synthase-like"/>
</dbReference>
<organism evidence="6 7">
    <name type="scientific">Adiantum capillus-veneris</name>
    <name type="common">Maidenhair fern</name>
    <dbReference type="NCBI Taxonomy" id="13818"/>
    <lineage>
        <taxon>Eukaryota</taxon>
        <taxon>Viridiplantae</taxon>
        <taxon>Streptophyta</taxon>
        <taxon>Embryophyta</taxon>
        <taxon>Tracheophyta</taxon>
        <taxon>Polypodiopsida</taxon>
        <taxon>Polypodiidae</taxon>
        <taxon>Polypodiales</taxon>
        <taxon>Pteridineae</taxon>
        <taxon>Pteridaceae</taxon>
        <taxon>Vittarioideae</taxon>
        <taxon>Adiantum</taxon>
    </lineage>
</organism>
<gene>
    <name evidence="6" type="ORF">GOP47_0017796</name>
</gene>
<evidence type="ECO:0000259" key="4">
    <source>
        <dbReference type="Pfam" id="PF01397"/>
    </source>
</evidence>
<proteinExistence type="predicted"/>
<evidence type="ECO:0000313" key="7">
    <source>
        <dbReference type="Proteomes" id="UP000886520"/>
    </source>
</evidence>
<dbReference type="SUPFAM" id="SSF48576">
    <property type="entry name" value="Terpenoid synthases"/>
    <property type="match status" value="1"/>
</dbReference>
<evidence type="ECO:0000256" key="1">
    <source>
        <dbReference type="ARBA" id="ARBA00001946"/>
    </source>
</evidence>
<dbReference type="EMBL" id="JABFUD020000017">
    <property type="protein sequence ID" value="KAI5067268.1"/>
    <property type="molecule type" value="Genomic_DNA"/>
</dbReference>
<dbReference type="CDD" id="cd00684">
    <property type="entry name" value="Terpene_cyclase_plant_C1"/>
    <property type="match status" value="1"/>
</dbReference>
<dbReference type="GO" id="GO:0010333">
    <property type="term" value="F:terpene synthase activity"/>
    <property type="evidence" value="ECO:0007669"/>
    <property type="project" value="InterPro"/>
</dbReference>
<dbReference type="Gene3D" id="1.10.600.10">
    <property type="entry name" value="Farnesyl Diphosphate Synthase"/>
    <property type="match status" value="1"/>
</dbReference>
<accession>A0A9D4Z9J0</accession>
<dbReference type="OrthoDB" id="2343925at2759"/>
<dbReference type="SFLD" id="SFLDG01605">
    <property type="entry name" value="Terpene_Cyclase_Like_1_N-term"/>
    <property type="match status" value="1"/>
</dbReference>
<dbReference type="GO" id="GO:0000287">
    <property type="term" value="F:magnesium ion binding"/>
    <property type="evidence" value="ECO:0007669"/>
    <property type="project" value="InterPro"/>
</dbReference>
<dbReference type="Pfam" id="PF01397">
    <property type="entry name" value="Terpene_synth"/>
    <property type="match status" value="1"/>
</dbReference>
<feature type="domain" description="Terpene synthase metal-binding" evidence="5">
    <location>
        <begin position="598"/>
        <end position="829"/>
    </location>
</feature>
<dbReference type="Gene3D" id="1.50.10.130">
    <property type="entry name" value="Terpene synthase, N-terminal domain"/>
    <property type="match status" value="1"/>
</dbReference>
<dbReference type="InterPro" id="IPR008930">
    <property type="entry name" value="Terpenoid_cyclase/PrenylTrfase"/>
</dbReference>
<dbReference type="InterPro" id="IPR005630">
    <property type="entry name" value="Terpene_synthase_metal-bd"/>
</dbReference>
<dbReference type="InterPro" id="IPR001906">
    <property type="entry name" value="Terpene_synth_N"/>
</dbReference>
<dbReference type="InterPro" id="IPR044814">
    <property type="entry name" value="Terpene_cyclase_plant_C1"/>
</dbReference>
<comment type="cofactor">
    <cofactor evidence="1">
        <name>Mg(2+)</name>
        <dbReference type="ChEBI" id="CHEBI:18420"/>
    </cofactor>
</comment>
<dbReference type="GO" id="GO:0016102">
    <property type="term" value="P:diterpenoid biosynthetic process"/>
    <property type="evidence" value="ECO:0007669"/>
    <property type="project" value="InterPro"/>
</dbReference>
<dbReference type="Proteomes" id="UP000886520">
    <property type="component" value="Chromosome 17"/>
</dbReference>
<dbReference type="SFLD" id="SFLDG01014">
    <property type="entry name" value="Terpene_Cyclase_Like_1_N-term"/>
    <property type="match status" value="1"/>
</dbReference>
<keyword evidence="7" id="KW-1185">Reference proteome</keyword>
<dbReference type="AlphaFoldDB" id="A0A9D4Z9J0"/>
<feature type="domain" description="Terpene synthase N-terminal" evidence="4">
    <location>
        <begin position="318"/>
        <end position="524"/>
    </location>
</feature>
<protein>
    <submittedName>
        <fullName evidence="6">Uncharacterized protein</fullName>
    </submittedName>
</protein>
<sequence length="897" mass="102181">MAPCSLLFSAPSFRGLLSATAAPCPPALTHHHHRPAAPILAHAAPNYDQFSAAGEQRQQQQHGVLGGGSVPLAAFNVAQALPNTSVNGAAVASAYSSTLVENSSLGTLCYIELLPKLSRPLIDDVHIQVKHHDEQEMQEWIETIKGMFQKMTFGEISISAYDTAWVAMVPSLSGLSGPQFPKCLNWIINNQFTDGSWGDKELFLAYDRVCSTVACLVALKTWNVGHENIQKGVKFVQENLARLDHEAEDYMPIGFEVVFPTMLDDARTLDLDLPYDSPVVQKIREEQTKKLKRIPMELLHSRPTTLLHSLEGLHTVVDWKRLLQLQSTNGSFLFSPASTACALRYTGDKKCLNYLHSILEKFNDAVPNVYPVDLFEHLWVVDRLERLGISRYFKREIKQCLDYVFKHWREEGIGWASESQVSDVDDTAMAFRLLRLHGYPVSPDVFNCFKKGEEFFCFEGQTSQAVTGMHNLYRASQTMFQNETILEEAHSFTKAFLFHRHKQNKIQDKWIISNGLRGEVEYTLNNPWYESLPRVEARNYIDHYGVNDIWIGKTLYKMLLVNNKVFLDLAIADYNFCQSFHQRELGQLLRWYDQSQFSQSRFTEQNPVESFFAISATLFEPEYSVARIVWAMCSILTAALKGLFHSKGSSEELSEVLVAIRRWDPKLAKGFSKDMRIMFSTLYNTVNNITQEAFVAQGRDVSPYLRNIWARYVESLLREIEWNLVDDHSPTLDKYMQNAKVSLALEPIVASTILFVGETIGEQECEHDSFHRLMDMVSTIGRIKSDIRSFYSGVDEGKLSCVALYLNENSQDSEVEAIQHFHHLSDQTMRLVVKEYLQSTKLPRPCKQVHFYMAKIINFLHSKCKGTMSTCQIPHYANLTLFSPMPQGMDNSLDSVL</sequence>
<dbReference type="PANTHER" id="PTHR31739">
    <property type="entry name" value="ENT-COPALYL DIPHOSPHATE SYNTHASE, CHLOROPLASTIC"/>
    <property type="match status" value="1"/>
</dbReference>
<name>A0A9D4Z9J0_ADICA</name>